<reference evidence="1 2" key="1">
    <citation type="submission" date="2022-01" db="EMBL/GenBank/DDBJ databases">
        <title>Whole genome-based taxonomy of the Shewanellaceae.</title>
        <authorList>
            <person name="Martin-Rodriguez A.J."/>
        </authorList>
    </citation>
    <scope>NUCLEOTIDE SEQUENCE [LARGE SCALE GENOMIC DNA]</scope>
    <source>
        <strain evidence="1 2">DSM 17177</strain>
    </source>
</reference>
<dbReference type="RefSeq" id="WP_248942605.1">
    <property type="nucleotide sequence ID" value="NZ_JAKIKS010000136.1"/>
</dbReference>
<dbReference type="Pfam" id="PF05932">
    <property type="entry name" value="CesT"/>
    <property type="match status" value="1"/>
</dbReference>
<proteinExistence type="predicted"/>
<dbReference type="CDD" id="cd16364">
    <property type="entry name" value="T3SC_I-like"/>
    <property type="match status" value="1"/>
</dbReference>
<dbReference type="InterPro" id="IPR010261">
    <property type="entry name" value="Tir_chaperone"/>
</dbReference>
<evidence type="ECO:0000313" key="1">
    <source>
        <dbReference type="EMBL" id="MCL1127209.1"/>
    </source>
</evidence>
<name>A0ABT0LI06_9GAMM</name>
<sequence>MYKDDFIAQLRLELGNPALAFNSDNVCRLVIDNQLVIDLEWLDDDALYMYSDIGHSQLLSKEQLTLLLEANAFGQGTGKACIAINNQHVTLQQLLSNEALNIANFTGELELLIAHALQWQNHLLTRSNINSNETVT</sequence>
<comment type="caution">
    <text evidence="1">The sequence shown here is derived from an EMBL/GenBank/DDBJ whole genome shotgun (WGS) entry which is preliminary data.</text>
</comment>
<keyword evidence="2" id="KW-1185">Reference proteome</keyword>
<dbReference type="SUPFAM" id="SSF69635">
    <property type="entry name" value="Type III secretory system chaperone-like"/>
    <property type="match status" value="1"/>
</dbReference>
<dbReference type="EMBL" id="JAKIKS010000136">
    <property type="protein sequence ID" value="MCL1127209.1"/>
    <property type="molecule type" value="Genomic_DNA"/>
</dbReference>
<dbReference type="Proteomes" id="UP001203423">
    <property type="component" value="Unassembled WGS sequence"/>
</dbReference>
<gene>
    <name evidence="1" type="ORF">L2764_22685</name>
</gene>
<evidence type="ECO:0000313" key="2">
    <source>
        <dbReference type="Proteomes" id="UP001203423"/>
    </source>
</evidence>
<organism evidence="1 2">
    <name type="scientific">Shewanella surugensis</name>
    <dbReference type="NCBI Taxonomy" id="212020"/>
    <lineage>
        <taxon>Bacteria</taxon>
        <taxon>Pseudomonadati</taxon>
        <taxon>Pseudomonadota</taxon>
        <taxon>Gammaproteobacteria</taxon>
        <taxon>Alteromonadales</taxon>
        <taxon>Shewanellaceae</taxon>
        <taxon>Shewanella</taxon>
    </lineage>
</organism>
<dbReference type="Gene3D" id="3.30.1460.10">
    <property type="match status" value="1"/>
</dbReference>
<protein>
    <submittedName>
        <fullName evidence="1">Type III secretion system chaperone</fullName>
    </submittedName>
</protein>
<accession>A0ABT0LI06</accession>